<dbReference type="InterPro" id="IPR001584">
    <property type="entry name" value="Integrase_cat-core"/>
</dbReference>
<dbReference type="InterPro" id="IPR000477">
    <property type="entry name" value="RT_dom"/>
</dbReference>
<dbReference type="Proteomes" id="UP001642540">
    <property type="component" value="Unassembled WGS sequence"/>
</dbReference>
<dbReference type="CDD" id="cd09274">
    <property type="entry name" value="RNase_HI_RT_Ty3"/>
    <property type="match status" value="1"/>
</dbReference>
<evidence type="ECO:0000313" key="6">
    <source>
        <dbReference type="Proteomes" id="UP001642540"/>
    </source>
</evidence>
<dbReference type="Pfam" id="PF00078">
    <property type="entry name" value="RVT_1"/>
    <property type="match status" value="1"/>
</dbReference>
<dbReference type="EMBL" id="CAXLJM020000110">
    <property type="protein sequence ID" value="CAL8135979.1"/>
    <property type="molecule type" value="Genomic_DNA"/>
</dbReference>
<dbReference type="Gene3D" id="3.30.70.270">
    <property type="match status" value="2"/>
</dbReference>
<feature type="region of interest" description="Disordered" evidence="2">
    <location>
        <begin position="78"/>
        <end position="105"/>
    </location>
</feature>
<feature type="domain" description="Integrase catalytic" evidence="4">
    <location>
        <begin position="1182"/>
        <end position="1333"/>
    </location>
</feature>
<gene>
    <name evidence="5" type="ORF">ODALV1_LOCUS26228</name>
</gene>
<dbReference type="SUPFAM" id="SSF56672">
    <property type="entry name" value="DNA/RNA polymerases"/>
    <property type="match status" value="1"/>
</dbReference>
<organism evidence="5 6">
    <name type="scientific">Orchesella dallaii</name>
    <dbReference type="NCBI Taxonomy" id="48710"/>
    <lineage>
        <taxon>Eukaryota</taxon>
        <taxon>Metazoa</taxon>
        <taxon>Ecdysozoa</taxon>
        <taxon>Arthropoda</taxon>
        <taxon>Hexapoda</taxon>
        <taxon>Collembola</taxon>
        <taxon>Entomobryomorpha</taxon>
        <taxon>Entomobryoidea</taxon>
        <taxon>Orchesellidae</taxon>
        <taxon>Orchesellinae</taxon>
        <taxon>Orchesella</taxon>
    </lineage>
</organism>
<evidence type="ECO:0000259" key="4">
    <source>
        <dbReference type="PROSITE" id="PS50994"/>
    </source>
</evidence>
<name>A0ABP1RUU7_9HEXA</name>
<dbReference type="PROSITE" id="PS50994">
    <property type="entry name" value="INTEGRASE"/>
    <property type="match status" value="1"/>
</dbReference>
<feature type="compositionally biased region" description="Polar residues" evidence="2">
    <location>
        <begin position="1472"/>
        <end position="1481"/>
    </location>
</feature>
<evidence type="ECO:0000256" key="1">
    <source>
        <dbReference type="ARBA" id="ARBA00012493"/>
    </source>
</evidence>
<dbReference type="SUPFAM" id="SSF53098">
    <property type="entry name" value="Ribonuclease H-like"/>
    <property type="match status" value="1"/>
</dbReference>
<dbReference type="InterPro" id="IPR012337">
    <property type="entry name" value="RNaseH-like_sf"/>
</dbReference>
<feature type="compositionally biased region" description="Pro residues" evidence="2">
    <location>
        <begin position="12"/>
        <end position="21"/>
    </location>
</feature>
<evidence type="ECO:0000313" key="5">
    <source>
        <dbReference type="EMBL" id="CAL8135979.1"/>
    </source>
</evidence>
<dbReference type="PANTHER" id="PTHR37984:SF7">
    <property type="entry name" value="INTEGRASE CATALYTIC DOMAIN-CONTAINING PROTEIN"/>
    <property type="match status" value="1"/>
</dbReference>
<keyword evidence="6" id="KW-1185">Reference proteome</keyword>
<dbReference type="PROSITE" id="PS50878">
    <property type="entry name" value="RT_POL"/>
    <property type="match status" value="1"/>
</dbReference>
<dbReference type="Pfam" id="PF00665">
    <property type="entry name" value="rve"/>
    <property type="match status" value="1"/>
</dbReference>
<accession>A0ABP1RUU7</accession>
<evidence type="ECO:0000259" key="3">
    <source>
        <dbReference type="PROSITE" id="PS50878"/>
    </source>
</evidence>
<dbReference type="Gene3D" id="3.30.420.10">
    <property type="entry name" value="Ribonuclease H-like superfamily/Ribonuclease H"/>
    <property type="match status" value="1"/>
</dbReference>
<dbReference type="InterPro" id="IPR043128">
    <property type="entry name" value="Rev_trsase/Diguanyl_cyclase"/>
</dbReference>
<comment type="caution">
    <text evidence="5">The sequence shown here is derived from an EMBL/GenBank/DDBJ whole genome shotgun (WGS) entry which is preliminary data.</text>
</comment>
<dbReference type="PANTHER" id="PTHR37984">
    <property type="entry name" value="PROTEIN CBG26694"/>
    <property type="match status" value="1"/>
</dbReference>
<dbReference type="InterPro" id="IPR036397">
    <property type="entry name" value="RNaseH_sf"/>
</dbReference>
<dbReference type="EC" id="2.7.7.49" evidence="1"/>
<dbReference type="Gene3D" id="3.10.10.10">
    <property type="entry name" value="HIV Type 1 Reverse Transcriptase, subunit A, domain 1"/>
    <property type="match status" value="1"/>
</dbReference>
<feature type="compositionally biased region" description="Basic and acidic residues" evidence="2">
    <location>
        <begin position="1439"/>
        <end position="1453"/>
    </location>
</feature>
<dbReference type="Pfam" id="PF17921">
    <property type="entry name" value="Integrase_H2C2"/>
    <property type="match status" value="1"/>
</dbReference>
<dbReference type="InterPro" id="IPR041588">
    <property type="entry name" value="Integrase_H2C2"/>
</dbReference>
<dbReference type="Gene3D" id="1.10.340.70">
    <property type="match status" value="1"/>
</dbReference>
<feature type="region of interest" description="Disordered" evidence="2">
    <location>
        <begin position="1439"/>
        <end position="1481"/>
    </location>
</feature>
<dbReference type="CDD" id="cd01647">
    <property type="entry name" value="RT_LTR"/>
    <property type="match status" value="1"/>
</dbReference>
<protein>
    <recommendedName>
        <fullName evidence="1">RNA-directed DNA polymerase</fullName>
        <ecNumber evidence="1">2.7.7.49</ecNumber>
    </recommendedName>
</protein>
<dbReference type="InterPro" id="IPR043502">
    <property type="entry name" value="DNA/RNA_pol_sf"/>
</dbReference>
<reference evidence="5 6" key="1">
    <citation type="submission" date="2024-08" db="EMBL/GenBank/DDBJ databases">
        <authorList>
            <person name="Cucini C."/>
            <person name="Frati F."/>
        </authorList>
    </citation>
    <scope>NUCLEOTIDE SEQUENCE [LARGE SCALE GENOMIC DNA]</scope>
</reference>
<proteinExistence type="predicted"/>
<feature type="domain" description="Reverse transcriptase" evidence="3">
    <location>
        <begin position="621"/>
        <end position="800"/>
    </location>
</feature>
<evidence type="ECO:0000256" key="2">
    <source>
        <dbReference type="SAM" id="MobiDB-lite"/>
    </source>
</evidence>
<dbReference type="InterPro" id="IPR050951">
    <property type="entry name" value="Retrovirus_Pol_polyprotein"/>
</dbReference>
<dbReference type="Pfam" id="PF17919">
    <property type="entry name" value="RT_RNaseH_2"/>
    <property type="match status" value="1"/>
</dbReference>
<dbReference type="InterPro" id="IPR041577">
    <property type="entry name" value="RT_RNaseH_2"/>
</dbReference>
<sequence>MVRTRNQVAEDPNPPSPLPEPPVHRGRRRRARIPNNDAPDTTADLLQTQVGAGLGAQQQLAQQLITLAQTLSMQTSSGQINQQFQGGPRLPTTKHIPPPKLTNPEGMTITLFRDCKQRWNDFSSTQQVEQYPMEAQHGILRAAIDPEWTMLWNSSRLKIKHDSSLREILILMEAYIRQKRNPLLDRQEFHRRDQFNGESVDRYYAALRVLDDACSHEGELRCCRCLTGPVLESLCACGEVFDLEKQMQEIRIRDRFICGLRDKDMLRRVLAEHYGAVLTMEKVLSICTAVESSYAAGVSLGPHPRREPEINLTQSSYKNSSRAVNFQQASGGGHQSSKCKWCGGIRHRYENCPARNAKCNFCKRTGHYEAVCFRKPRTANQALESLADDKVGTGATMSNVTIFKAGKSDNLLPIETPIAAQSYTIMWLPDTGADVDAISIQDIISLGEHAKDQLIPETQEVYAANGSSLGPVGSIHATLNLNHRSYQTVVRVFDKLTTPLLSKKGCIALGLISSEWPHSELETEKNPIGGEENLNIISVGKKELSVTNLPSTEAEEIKEKLLKQLGVAFDDSTLKPMTGAPMKIDLIPDAKPCRRYKTYTIPFHWREQVQQQLDDMKTKGIIEPVPVGESVDWCHPMVIVPKKDTTEPRITVDLTGLNKYLRRPVYPVKVLREVIARIPPGNKYFTTLDARHGYWQVPLDEDSKKLTTFITPWGCFRYCRNVMGLISAGDEHNRRGDDAIRGISNVEKVVEDILIYDEDLKTHTSRVTEVIQRCINHGMTLNAKKFQFARHEVDWCGYRINQDGYTLSPHLVQALNQFPVPKSKTDVRSFCGLVQQFEAFSSRIAELALPIRALLPKNAAFLWDTVHQAAFENIIKEFSSPRILAQFDPKRPVRLETDGAQSKGLGFALWQEQNDNNWKLLQAGSRFVTPTEARYSATEIELLAVAWAVKKCRMFILGQPFELVVDHRPLVPILNAKTLDEIDNPRLQRLKEKLACFRPQVVWRAGKEHIIVDVFSRFPSSEPTPEDNEDSDTPTNFAIILQDPEDGSSILEDPILTSVRDAGIVCSEYSRLQRMIRTGFPDFKEKMDEDLKPYWKIKEELRNEEGIIMWGNRILIPDALRRKVLETLHVSHQGQERTLRRARQAVFWPNISNDIRNLVRGCTECATRLPSQQKEPMLVENPATRPFQCVGVDLFKQAGFEYLAMVDKFSGWLSVAKCGHSANTSRVIHLLKQMMVNVGIPEKLISDNGPQFSSLEFKNWAQKWGILHDPSSPYHPQANGLAESGVKAASSLIAKTSHNGDLSNEAFQLGLMELRNTPRADGRSPAELVFGYPIRTQLPLHRARFAREWRTQMVEADQRARKLKEKAISYYNATAKPLSRLRRGEIVRIQDPCGKEWNRIGEIIDVHPRGRSYTIRTESGRVFWRNRKFLRRYYPEHDPISREEPISRPEPRRSTRPRRAPERFTAYLQQLDPRSNSKGGA</sequence>
<feature type="region of interest" description="Disordered" evidence="2">
    <location>
        <begin position="1"/>
        <end position="42"/>
    </location>
</feature>